<evidence type="ECO:0000256" key="9">
    <source>
        <dbReference type="RuleBase" id="RU000461"/>
    </source>
</evidence>
<evidence type="ECO:0000256" key="2">
    <source>
        <dbReference type="ARBA" id="ARBA00010617"/>
    </source>
</evidence>
<dbReference type="OrthoDB" id="1844152at2759"/>
<comment type="caution">
    <text evidence="10">The sequence shown here is derived from an EMBL/GenBank/DDBJ whole genome shotgun (WGS) entry which is preliminary data.</text>
</comment>
<keyword evidence="5 9" id="KW-0560">Oxidoreductase</keyword>
<keyword evidence="7 9" id="KW-0503">Monooxygenase</keyword>
<proteinExistence type="inferred from homology"/>
<evidence type="ECO:0000256" key="1">
    <source>
        <dbReference type="ARBA" id="ARBA00001971"/>
    </source>
</evidence>
<dbReference type="AlphaFoldDB" id="A0A2P8A8Q8"/>
<accession>A0A2P8A8Q8</accession>
<evidence type="ECO:0000256" key="4">
    <source>
        <dbReference type="ARBA" id="ARBA00022723"/>
    </source>
</evidence>
<dbReference type="InterPro" id="IPR036396">
    <property type="entry name" value="Cyt_P450_sf"/>
</dbReference>
<gene>
    <name evidence="10" type="ORF">B9Z65_6471</name>
</gene>
<dbReference type="InterPro" id="IPR002403">
    <property type="entry name" value="Cyt_P450_E_grp-IV"/>
</dbReference>
<dbReference type="InterPro" id="IPR017972">
    <property type="entry name" value="Cyt_P450_CS"/>
</dbReference>
<dbReference type="SUPFAM" id="SSF48264">
    <property type="entry name" value="Cytochrome P450"/>
    <property type="match status" value="1"/>
</dbReference>
<dbReference type="PANTHER" id="PTHR46206">
    <property type="entry name" value="CYTOCHROME P450"/>
    <property type="match status" value="1"/>
</dbReference>
<comment type="similarity">
    <text evidence="2 9">Belongs to the cytochrome P450 family.</text>
</comment>
<dbReference type="InterPro" id="IPR001128">
    <property type="entry name" value="Cyt_P450"/>
</dbReference>
<comment type="cofactor">
    <cofactor evidence="1 8">
        <name>heme</name>
        <dbReference type="ChEBI" id="CHEBI:30413"/>
    </cofactor>
</comment>
<dbReference type="PRINTS" id="PR00465">
    <property type="entry name" value="EP450IV"/>
</dbReference>
<evidence type="ECO:0000256" key="3">
    <source>
        <dbReference type="ARBA" id="ARBA00022617"/>
    </source>
</evidence>
<dbReference type="Pfam" id="PF00067">
    <property type="entry name" value="p450"/>
    <property type="match status" value="1"/>
</dbReference>
<feature type="binding site" description="axial binding residue" evidence="8">
    <location>
        <position position="464"/>
    </location>
    <ligand>
        <name>heme</name>
        <dbReference type="ChEBI" id="CHEBI:30413"/>
    </ligand>
    <ligandPart>
        <name>Fe</name>
        <dbReference type="ChEBI" id="CHEBI:18248"/>
    </ligandPart>
</feature>
<dbReference type="PROSITE" id="PS00086">
    <property type="entry name" value="CYTOCHROME_P450"/>
    <property type="match status" value="1"/>
</dbReference>
<dbReference type="STRING" id="40998.A0A2P8A8Q8"/>
<dbReference type="GO" id="GO:0020037">
    <property type="term" value="F:heme binding"/>
    <property type="evidence" value="ECO:0007669"/>
    <property type="project" value="InterPro"/>
</dbReference>
<dbReference type="GO" id="GO:0005506">
    <property type="term" value="F:iron ion binding"/>
    <property type="evidence" value="ECO:0007669"/>
    <property type="project" value="InterPro"/>
</dbReference>
<evidence type="ECO:0000313" key="11">
    <source>
        <dbReference type="Proteomes" id="UP000243723"/>
    </source>
</evidence>
<keyword evidence="6 8" id="KW-0408">Iron</keyword>
<dbReference type="Gene3D" id="1.10.630.10">
    <property type="entry name" value="Cytochrome P450"/>
    <property type="match status" value="1"/>
</dbReference>
<protein>
    <submittedName>
        <fullName evidence="10">Ent-kaurene oxidase</fullName>
    </submittedName>
</protein>
<keyword evidence="4 8" id="KW-0479">Metal-binding</keyword>
<dbReference type="CDD" id="cd11041">
    <property type="entry name" value="CYP503A1-like"/>
    <property type="match status" value="1"/>
</dbReference>
<keyword evidence="11" id="KW-1185">Reference proteome</keyword>
<evidence type="ECO:0000256" key="8">
    <source>
        <dbReference type="PIRSR" id="PIRSR602403-1"/>
    </source>
</evidence>
<dbReference type="Proteomes" id="UP000243723">
    <property type="component" value="Unassembled WGS sequence"/>
</dbReference>
<evidence type="ECO:0000256" key="6">
    <source>
        <dbReference type="ARBA" id="ARBA00023004"/>
    </source>
</evidence>
<dbReference type="GO" id="GO:0004497">
    <property type="term" value="F:monooxygenase activity"/>
    <property type="evidence" value="ECO:0007669"/>
    <property type="project" value="UniProtKB-KW"/>
</dbReference>
<evidence type="ECO:0000313" key="10">
    <source>
        <dbReference type="EMBL" id="PSK56847.1"/>
    </source>
</evidence>
<dbReference type="GO" id="GO:0016705">
    <property type="term" value="F:oxidoreductase activity, acting on paired donors, with incorporation or reduction of molecular oxygen"/>
    <property type="evidence" value="ECO:0007669"/>
    <property type="project" value="InterPro"/>
</dbReference>
<organism evidence="10 11">
    <name type="scientific">Elsinoe australis</name>
    <dbReference type="NCBI Taxonomy" id="40998"/>
    <lineage>
        <taxon>Eukaryota</taxon>
        <taxon>Fungi</taxon>
        <taxon>Dikarya</taxon>
        <taxon>Ascomycota</taxon>
        <taxon>Pezizomycotina</taxon>
        <taxon>Dothideomycetes</taxon>
        <taxon>Dothideomycetidae</taxon>
        <taxon>Myriangiales</taxon>
        <taxon>Elsinoaceae</taxon>
        <taxon>Elsinoe</taxon>
    </lineage>
</organism>
<keyword evidence="3 8" id="KW-0349">Heme</keyword>
<evidence type="ECO:0000256" key="5">
    <source>
        <dbReference type="ARBA" id="ARBA00023002"/>
    </source>
</evidence>
<dbReference type="EMBL" id="NHZQ01000060">
    <property type="protein sequence ID" value="PSK56847.1"/>
    <property type="molecule type" value="Genomic_DNA"/>
</dbReference>
<sequence length="533" mass="61011">METARPLPFKVDEALQPVLRISDQIPLPRYLQITALIVVLSTAYSFLTRERPLPGFLLIEPTEFKWLPSIGWMKTGKEMVFRGLDSTKGAFQIMTGTGAKIVLPNRFADELRNHKDLNFPKAFAKDLFINYPGFEAHATGLKDGTFIQEVVRVKLTQSLNLVTNDLVDECTKSFHDLIGEDPNWHVVPIKENILDIVARLSSRVFLGEELAHNKRWLEIAKDYTVDSFAAAFELRIIPGLIRPFVHWVLPRCRRLRANLRDAEKLIMPEVEKRVERVRKAHEAGVKPPKMSDTIGWMHEVSRGRQINYVHGQLSLSLAAIHTTSEATTQAVLDLCAHPEVQDQLREEAITVLKEEGWAKTSLYKLKLMDSFLKESQRVNAMSWHSMNRYVERDIVLSDGTLLPKGSRVMVTAESYIDPELYPEPEKFKVDRFLKLRNQAGEENNWQFVTTSSKHMTFGHGQHACPGRFFASNEIKIALCFFLLKYDMKLLDGEGRPASMEFEGNSMSNPNAKCQIRRRQEEIQIDITEPIPEK</sequence>
<evidence type="ECO:0000256" key="7">
    <source>
        <dbReference type="ARBA" id="ARBA00023033"/>
    </source>
</evidence>
<name>A0A2P8A8Q8_9PEZI</name>
<reference evidence="10 11" key="1">
    <citation type="submission" date="2017-05" db="EMBL/GenBank/DDBJ databases">
        <title>Draft genome sequence of Elsinoe australis.</title>
        <authorList>
            <person name="Cheng Q."/>
        </authorList>
    </citation>
    <scope>NUCLEOTIDE SEQUENCE [LARGE SCALE GENOMIC DNA]</scope>
    <source>
        <strain evidence="10 11">NL1</strain>
    </source>
</reference>
<dbReference type="PANTHER" id="PTHR46206:SF2">
    <property type="entry name" value="CYTOCHROME P450 MONOOXYGENASE AUSG-RELATED"/>
    <property type="match status" value="1"/>
</dbReference>